<evidence type="ECO:0000256" key="1">
    <source>
        <dbReference type="ARBA" id="ARBA00009410"/>
    </source>
</evidence>
<feature type="domain" description="FAD dependent oxidoreductase" evidence="3">
    <location>
        <begin position="3"/>
        <end position="418"/>
    </location>
</feature>
<gene>
    <name evidence="4" type="ORF">QE399_001172</name>
</gene>
<evidence type="ECO:0000259" key="3">
    <source>
        <dbReference type="Pfam" id="PF01266"/>
    </source>
</evidence>
<dbReference type="Proteomes" id="UP001267710">
    <property type="component" value="Unassembled WGS sequence"/>
</dbReference>
<dbReference type="PANTHER" id="PTHR13847">
    <property type="entry name" value="SARCOSINE DEHYDROGENASE-RELATED"/>
    <property type="match status" value="1"/>
</dbReference>
<comment type="similarity">
    <text evidence="1">Belongs to the DadA oxidoreductase family.</text>
</comment>
<sequence length="447" mass="48532">MKTIVLGAGIIGISTAWHLLERGHEVVVVDRQPDAALETSFANAAQISVSYCEPWANREAPWKALKWMFDKEAPLLFRPQLDWDQWRWGLKFLAQCNDAAFERNVQQIVALGAYSHAALKDVVRATGIDYHRLERGIAHFYSDQQSFDAAGHAVEVMRQFGVQRRLVSREELLQIEPAFRAYGDRITGGTYTSTDESGDARVFTQALARRCAERGVQFLYGHDVVRLNQVGGAIESVALRARASSAAGQNDQNLTADAVVVACGTYSAPLLRTVGVDLPIYPGKGYSATFKLLKPEAAPMVSTIDDAKKLAMSRLGDTLRVAGTIELGGYDLSLDSPVARARCHLLSRRIEAILPGVCDTRTPEEGGDPQYWTGLRPATPTNIPFIGRTKVNKLWVNAGHGTLGWTHGAGSGKAMAELISGERPAMAFGFLGMEPAARTAPAAALAA</sequence>
<accession>A0ABU1I8C7</accession>
<dbReference type="InterPro" id="IPR036188">
    <property type="entry name" value="FAD/NAD-bd_sf"/>
</dbReference>
<keyword evidence="2 4" id="KW-0560">Oxidoreductase</keyword>
<proteinExistence type="inferred from homology"/>
<protein>
    <submittedName>
        <fullName evidence="4">D-amino-acid dehydrogenase</fullName>
        <ecNumber evidence="4">1.4.5.1</ecNumber>
    </submittedName>
</protein>
<organism evidence="4 5">
    <name type="scientific">Paracidovorax wautersii</name>
    <dbReference type="NCBI Taxonomy" id="1177982"/>
    <lineage>
        <taxon>Bacteria</taxon>
        <taxon>Pseudomonadati</taxon>
        <taxon>Pseudomonadota</taxon>
        <taxon>Betaproteobacteria</taxon>
        <taxon>Burkholderiales</taxon>
        <taxon>Comamonadaceae</taxon>
        <taxon>Paracidovorax</taxon>
    </lineage>
</organism>
<dbReference type="NCBIfam" id="NF001933">
    <property type="entry name" value="PRK00711.1"/>
    <property type="match status" value="1"/>
</dbReference>
<comment type="caution">
    <text evidence="4">The sequence shown here is derived from an EMBL/GenBank/DDBJ whole genome shotgun (WGS) entry which is preliminary data.</text>
</comment>
<dbReference type="Gene3D" id="3.50.50.60">
    <property type="entry name" value="FAD/NAD(P)-binding domain"/>
    <property type="match status" value="2"/>
</dbReference>
<name>A0ABU1I8C7_9BURK</name>
<dbReference type="EMBL" id="JAVIZX010000001">
    <property type="protein sequence ID" value="MDR6213483.1"/>
    <property type="molecule type" value="Genomic_DNA"/>
</dbReference>
<evidence type="ECO:0000313" key="4">
    <source>
        <dbReference type="EMBL" id="MDR6213483.1"/>
    </source>
</evidence>
<keyword evidence="5" id="KW-1185">Reference proteome</keyword>
<evidence type="ECO:0000256" key="2">
    <source>
        <dbReference type="ARBA" id="ARBA00023002"/>
    </source>
</evidence>
<evidence type="ECO:0000313" key="5">
    <source>
        <dbReference type="Proteomes" id="UP001267710"/>
    </source>
</evidence>
<dbReference type="RefSeq" id="WP_309827011.1">
    <property type="nucleotide sequence ID" value="NZ_JAVIZX010000001.1"/>
</dbReference>
<dbReference type="Pfam" id="PF01266">
    <property type="entry name" value="DAO"/>
    <property type="match status" value="1"/>
</dbReference>
<dbReference type="SUPFAM" id="SSF54373">
    <property type="entry name" value="FAD-linked reductases, C-terminal domain"/>
    <property type="match status" value="1"/>
</dbReference>
<dbReference type="EC" id="1.4.5.1" evidence="4"/>
<dbReference type="GO" id="GO:0008718">
    <property type="term" value="F:D-amino-acid dehydrogenase activity"/>
    <property type="evidence" value="ECO:0007669"/>
    <property type="project" value="UniProtKB-EC"/>
</dbReference>
<dbReference type="Gene3D" id="3.30.9.10">
    <property type="entry name" value="D-Amino Acid Oxidase, subunit A, domain 2"/>
    <property type="match status" value="1"/>
</dbReference>
<dbReference type="InterPro" id="IPR006076">
    <property type="entry name" value="FAD-dep_OxRdtase"/>
</dbReference>
<dbReference type="PANTHER" id="PTHR13847:SF280">
    <property type="entry name" value="D-AMINO ACID DEHYDROGENASE"/>
    <property type="match status" value="1"/>
</dbReference>
<reference evidence="4 5" key="1">
    <citation type="submission" date="2023-08" db="EMBL/GenBank/DDBJ databases">
        <title>Functional and genomic diversity of the sorghum phyllosphere microbiome.</title>
        <authorList>
            <person name="Shade A."/>
        </authorList>
    </citation>
    <scope>NUCLEOTIDE SEQUENCE [LARGE SCALE GENOMIC DNA]</scope>
    <source>
        <strain evidence="4 5">SORGH_AS_0335</strain>
    </source>
</reference>
<dbReference type="SUPFAM" id="SSF51905">
    <property type="entry name" value="FAD/NAD(P)-binding domain"/>
    <property type="match status" value="1"/>
</dbReference>